<evidence type="ECO:0000256" key="8">
    <source>
        <dbReference type="SAM" id="Phobius"/>
    </source>
</evidence>
<feature type="transmembrane region" description="Helical" evidence="8">
    <location>
        <begin position="276"/>
        <end position="293"/>
    </location>
</feature>
<dbReference type="Pfam" id="PF04258">
    <property type="entry name" value="Peptidase_A22B"/>
    <property type="match status" value="1"/>
</dbReference>
<dbReference type="SMART" id="SM00730">
    <property type="entry name" value="PSN"/>
    <property type="match status" value="1"/>
</dbReference>
<keyword evidence="4 8" id="KW-0812">Transmembrane</keyword>
<evidence type="ECO:0000256" key="2">
    <source>
        <dbReference type="ARBA" id="ARBA00004366"/>
    </source>
</evidence>
<dbReference type="Ensembl" id="ENSPMRT00000029515.1">
    <property type="protein sequence ID" value="ENSPMRP00000027827.1"/>
    <property type="gene ID" value="ENSPMRG00000017962.1"/>
</dbReference>
<keyword evidence="10" id="KW-1185">Reference proteome</keyword>
<keyword evidence="5" id="KW-0378">Hydrolase</keyword>
<keyword evidence="7 8" id="KW-0472">Membrane</keyword>
<dbReference type="InterPro" id="IPR007369">
    <property type="entry name" value="Peptidase_A22B_SPP"/>
</dbReference>
<feature type="transmembrane region" description="Helical" evidence="8">
    <location>
        <begin position="209"/>
        <end position="230"/>
    </location>
</feature>
<dbReference type="GeneTree" id="ENSGT00940000158753"/>
<feature type="transmembrane region" description="Helical" evidence="8">
    <location>
        <begin position="396"/>
        <end position="419"/>
    </location>
</feature>
<keyword evidence="6 8" id="KW-1133">Transmembrane helix</keyword>
<evidence type="ECO:0008006" key="11">
    <source>
        <dbReference type="Google" id="ProtNLM"/>
    </source>
</evidence>
<dbReference type="GO" id="GO:0098553">
    <property type="term" value="C:lumenal side of endoplasmic reticulum membrane"/>
    <property type="evidence" value="ECO:0007669"/>
    <property type="project" value="TreeGrafter"/>
</dbReference>
<organism evidence="9 10">
    <name type="scientific">Podarcis muralis</name>
    <name type="common">Wall lizard</name>
    <name type="synonym">Lacerta muralis</name>
    <dbReference type="NCBI Taxonomy" id="64176"/>
    <lineage>
        <taxon>Eukaryota</taxon>
        <taxon>Metazoa</taxon>
        <taxon>Chordata</taxon>
        <taxon>Craniata</taxon>
        <taxon>Vertebrata</taxon>
        <taxon>Euteleostomi</taxon>
        <taxon>Lepidosauria</taxon>
        <taxon>Squamata</taxon>
        <taxon>Bifurcata</taxon>
        <taxon>Unidentata</taxon>
        <taxon>Episquamata</taxon>
        <taxon>Laterata</taxon>
        <taxon>Lacertibaenia</taxon>
        <taxon>Lacertidae</taxon>
        <taxon>Podarcis</taxon>
    </lineage>
</organism>
<dbReference type="GO" id="GO:0042500">
    <property type="term" value="F:aspartic endopeptidase activity, intramembrane cleaving"/>
    <property type="evidence" value="ECO:0007669"/>
    <property type="project" value="InterPro"/>
</dbReference>
<dbReference type="InterPro" id="IPR006639">
    <property type="entry name" value="Preselin/SPP"/>
</dbReference>
<proteinExistence type="inferred from homology"/>
<dbReference type="GO" id="GO:0033619">
    <property type="term" value="P:membrane protein proteolysis"/>
    <property type="evidence" value="ECO:0007669"/>
    <property type="project" value="TreeGrafter"/>
</dbReference>
<accession>A0A670JYK0</accession>
<dbReference type="PANTHER" id="PTHR12174:SF39">
    <property type="entry name" value="SIGNAL PEPTIDE PEPTIDASE-LIKE 2B"/>
    <property type="match status" value="1"/>
</dbReference>
<dbReference type="OMA" id="GHCEEIT"/>
<evidence type="ECO:0000256" key="4">
    <source>
        <dbReference type="ARBA" id="ARBA00022692"/>
    </source>
</evidence>
<evidence type="ECO:0000256" key="3">
    <source>
        <dbReference type="ARBA" id="ARBA00006859"/>
    </source>
</evidence>
<evidence type="ECO:0000256" key="6">
    <source>
        <dbReference type="ARBA" id="ARBA00022989"/>
    </source>
</evidence>
<feature type="transmembrane region" description="Helical" evidence="8">
    <location>
        <begin position="305"/>
        <end position="325"/>
    </location>
</feature>
<name>A0A670JYK0_PODMU</name>
<comment type="similarity">
    <text evidence="3">Belongs to the peptidase A22B family.</text>
</comment>
<sequence length="501" mass="57216">MLVNQWMKSHQEGNKNRWLHPALGTQNISYSSMCCPPSFFGEEDNDGGGFSTRIASVREGNCNLFESARLRQINQTQGLLTLGGDAPYLVKNRRSRYSWGHCEEVTISGILLQDVDILYLLFKNLIRDLLRKTGVIYLMSMFIVTIGSYWAGRTERRKQQFIESRFKTEDDDFGEITIDTNAYFICTCTVMATFMLLALYYFYDYLVHAMIGIFCLYASFSLHGCLAPFVSKLPFGKRVIHLPFFHKGLEIRTLLLTVLCIAISALWVIFRNENEWGWVLQDVLGISIGIYILRTVHMPTLKNCSLFLFAHLFYDVLCLFVTPFLTKAGKSITDVTAYGTPDSEEIPFLLKVPILPSTSIFDDSSFTAIGLGDIILPGFLVAYCHRFDAQVNSSGVYFLASTLAYSYGLMVTFVVATFLQTSQSTLRIPGALYTHYYYGCCCFSQRVHPFLDRCCLCRRPVSTFFTKRHQAPRYITTFRGKTLSTRRKTNLQHHIPQGRYD</sequence>
<dbReference type="GO" id="GO:0005765">
    <property type="term" value="C:lysosomal membrane"/>
    <property type="evidence" value="ECO:0007669"/>
    <property type="project" value="TreeGrafter"/>
</dbReference>
<evidence type="ECO:0000256" key="7">
    <source>
        <dbReference type="ARBA" id="ARBA00023136"/>
    </source>
</evidence>
<feature type="transmembrane region" description="Helical" evidence="8">
    <location>
        <begin position="182"/>
        <end position="203"/>
    </location>
</feature>
<reference evidence="9 10" key="1">
    <citation type="journal article" date="2019" name="Proc. Natl. Acad. Sci. U.S.A.">
        <title>Regulatory changes in pterin and carotenoid genes underlie balanced color polymorphisms in the wall lizard.</title>
        <authorList>
            <person name="Andrade P."/>
            <person name="Pinho C."/>
            <person name="Perez I de Lanuza G."/>
            <person name="Afonso S."/>
            <person name="Brejcha J."/>
            <person name="Rubin C.J."/>
            <person name="Wallerman O."/>
            <person name="Pereira P."/>
            <person name="Sabatino S.J."/>
            <person name="Bellati A."/>
            <person name="Pellitteri-Rosa D."/>
            <person name="Bosakova Z."/>
            <person name="Bunikis I."/>
            <person name="Carretero M.A."/>
            <person name="Feiner N."/>
            <person name="Marsik P."/>
            <person name="Pauperio F."/>
            <person name="Salvi D."/>
            <person name="Soler L."/>
            <person name="While G.M."/>
            <person name="Uller T."/>
            <person name="Font E."/>
            <person name="Andersson L."/>
            <person name="Carneiro M."/>
        </authorList>
    </citation>
    <scope>NUCLEOTIDE SEQUENCE</scope>
</reference>
<evidence type="ECO:0000313" key="10">
    <source>
        <dbReference type="Proteomes" id="UP000472272"/>
    </source>
</evidence>
<feature type="transmembrane region" description="Helical" evidence="8">
    <location>
        <begin position="365"/>
        <end position="384"/>
    </location>
</feature>
<evidence type="ECO:0000256" key="1">
    <source>
        <dbReference type="ARBA" id="ARBA00004127"/>
    </source>
</evidence>
<reference evidence="9" key="2">
    <citation type="submission" date="2025-08" db="UniProtKB">
        <authorList>
            <consortium name="Ensembl"/>
        </authorList>
    </citation>
    <scope>IDENTIFICATION</scope>
</reference>
<dbReference type="AlphaFoldDB" id="A0A670JYK0"/>
<dbReference type="GO" id="GO:0030660">
    <property type="term" value="C:Golgi-associated vesicle membrane"/>
    <property type="evidence" value="ECO:0007669"/>
    <property type="project" value="TreeGrafter"/>
</dbReference>
<dbReference type="Proteomes" id="UP000472272">
    <property type="component" value="Chromosome 17"/>
</dbReference>
<evidence type="ECO:0000313" key="9">
    <source>
        <dbReference type="Ensembl" id="ENSPMRP00000027827.1"/>
    </source>
</evidence>
<protein>
    <recommendedName>
        <fullName evidence="11">Signal peptide peptidase like 2B</fullName>
    </recommendedName>
</protein>
<feature type="transmembrane region" description="Helical" evidence="8">
    <location>
        <begin position="134"/>
        <end position="152"/>
    </location>
</feature>
<reference evidence="9" key="3">
    <citation type="submission" date="2025-09" db="UniProtKB">
        <authorList>
            <consortium name="Ensembl"/>
        </authorList>
    </citation>
    <scope>IDENTIFICATION</scope>
</reference>
<comment type="subcellular location">
    <subcellularLocation>
        <location evidence="1">Endomembrane system</location>
        <topology evidence="1">Multi-pass membrane protein</topology>
    </subcellularLocation>
    <subcellularLocation>
        <location evidence="2">Membrane</location>
        <topology evidence="2">Multi-pass membrane protein</topology>
        <orientation evidence="2">Lumenal side</orientation>
    </subcellularLocation>
</comment>
<dbReference type="GO" id="GO:0098554">
    <property type="term" value="C:cytoplasmic side of endoplasmic reticulum membrane"/>
    <property type="evidence" value="ECO:0007669"/>
    <property type="project" value="TreeGrafter"/>
</dbReference>
<feature type="transmembrane region" description="Helical" evidence="8">
    <location>
        <begin position="251"/>
        <end position="270"/>
    </location>
</feature>
<dbReference type="PANTHER" id="PTHR12174">
    <property type="entry name" value="SIGNAL PEPTIDE PEPTIDASE"/>
    <property type="match status" value="1"/>
</dbReference>
<evidence type="ECO:0000256" key="5">
    <source>
        <dbReference type="ARBA" id="ARBA00022801"/>
    </source>
</evidence>